<name>A0A7W2AQ48_9BACL</name>
<evidence type="ECO:0000313" key="5">
    <source>
        <dbReference type="Proteomes" id="UP000538292"/>
    </source>
</evidence>
<sequence length="478" mass="53827">MKFHNLLEMLANTVRRFPEKTALSWEENGKIYKLTYQRLWNMIRDFALGLEKIGIRPGAKIALIAENHPRWVISEFAVFSLGAVSVPIAPDRHPKQIREILSHADTEGVITDQYTLLEKLKDKSSGLKHYILLYGEAKGDQRALQFDTIIQIGQAVSTEEMDWAYPAIQPSEVAILHYSNECAEANKGVMLSHSNLINNLESFLYAIPYSKHDHFLSILSLSHPFERIAGYLAPLASGAEISYLSKKADWLTASQYIKPTMLVLTPTLIQTIYGHLMKQIRSSSTKYYLFQKALQQAEKIYELKSKGYNWPMSKSLELKHSLFQTIFFAPVKQQLGGQVRFVLSGGTPLPVQLHRFFWCIDLPIVEGYYLPECASVISATSLTHPHPGTAGKPLPGIELRIQTDGELLIKCPHVILGYYKVPLSEMNGYSNGWISTGDYAEMDAEGSLRAIRRRTELDPKKAVLPTAVKKECLTGTKA</sequence>
<evidence type="ECO:0000313" key="4">
    <source>
        <dbReference type="EMBL" id="MBA4601118.1"/>
    </source>
</evidence>
<comment type="caution">
    <text evidence="4">The sequence shown here is derived from an EMBL/GenBank/DDBJ whole genome shotgun (WGS) entry which is preliminary data.</text>
</comment>
<dbReference type="PANTHER" id="PTHR43272:SF33">
    <property type="entry name" value="AMP-BINDING DOMAIN-CONTAINING PROTEIN-RELATED"/>
    <property type="match status" value="1"/>
</dbReference>
<accession>A0A7W2AQ48</accession>
<dbReference type="Proteomes" id="UP000538292">
    <property type="component" value="Unassembled WGS sequence"/>
</dbReference>
<organism evidence="4 5">
    <name type="scientific">Thermoactinomyces mirandus</name>
    <dbReference type="NCBI Taxonomy" id="2756294"/>
    <lineage>
        <taxon>Bacteria</taxon>
        <taxon>Bacillati</taxon>
        <taxon>Bacillota</taxon>
        <taxon>Bacilli</taxon>
        <taxon>Bacillales</taxon>
        <taxon>Thermoactinomycetaceae</taxon>
        <taxon>Thermoactinomyces</taxon>
    </lineage>
</organism>
<dbReference type="Gene3D" id="3.40.50.12780">
    <property type="entry name" value="N-terminal domain of ligase-like"/>
    <property type="match status" value="1"/>
</dbReference>
<gene>
    <name evidence="4" type="ORF">H2C83_02010</name>
</gene>
<keyword evidence="2" id="KW-0067">ATP-binding</keyword>
<evidence type="ECO:0000256" key="2">
    <source>
        <dbReference type="ARBA" id="ARBA00022840"/>
    </source>
</evidence>
<dbReference type="AlphaFoldDB" id="A0A7W2AQ48"/>
<dbReference type="GO" id="GO:0004467">
    <property type="term" value="F:long-chain fatty acid-CoA ligase activity"/>
    <property type="evidence" value="ECO:0007669"/>
    <property type="project" value="TreeGrafter"/>
</dbReference>
<proteinExistence type="predicted"/>
<keyword evidence="5" id="KW-1185">Reference proteome</keyword>
<dbReference type="Pfam" id="PF00501">
    <property type="entry name" value="AMP-binding"/>
    <property type="match status" value="1"/>
</dbReference>
<dbReference type="RefSeq" id="WP_181737255.1">
    <property type="nucleotide sequence ID" value="NZ_JACEOL010000004.1"/>
</dbReference>
<evidence type="ECO:0000259" key="3">
    <source>
        <dbReference type="Pfam" id="PF00501"/>
    </source>
</evidence>
<protein>
    <submittedName>
        <fullName evidence="4">AMP-binding protein</fullName>
    </submittedName>
</protein>
<feature type="domain" description="AMP-dependent synthetase/ligase" evidence="3">
    <location>
        <begin position="12"/>
        <end position="419"/>
    </location>
</feature>
<dbReference type="PANTHER" id="PTHR43272">
    <property type="entry name" value="LONG-CHAIN-FATTY-ACID--COA LIGASE"/>
    <property type="match status" value="1"/>
</dbReference>
<keyword evidence="1" id="KW-0547">Nucleotide-binding</keyword>
<reference evidence="4 5" key="1">
    <citation type="submission" date="2020-07" db="EMBL/GenBank/DDBJ databases">
        <title>Thermoactinomyces phylogeny.</title>
        <authorList>
            <person name="Dunlap C."/>
        </authorList>
    </citation>
    <scope>NUCLEOTIDE SEQUENCE [LARGE SCALE GENOMIC DNA]</scope>
    <source>
        <strain evidence="4 5">AMNI-1</strain>
    </source>
</reference>
<dbReference type="GO" id="GO:0005524">
    <property type="term" value="F:ATP binding"/>
    <property type="evidence" value="ECO:0007669"/>
    <property type="project" value="UniProtKB-KW"/>
</dbReference>
<dbReference type="EMBL" id="JACEOL010000004">
    <property type="protein sequence ID" value="MBA4601118.1"/>
    <property type="molecule type" value="Genomic_DNA"/>
</dbReference>
<dbReference type="SUPFAM" id="SSF56801">
    <property type="entry name" value="Acetyl-CoA synthetase-like"/>
    <property type="match status" value="1"/>
</dbReference>
<dbReference type="InterPro" id="IPR042099">
    <property type="entry name" value="ANL_N_sf"/>
</dbReference>
<dbReference type="InterPro" id="IPR000873">
    <property type="entry name" value="AMP-dep_synth/lig_dom"/>
</dbReference>
<dbReference type="GO" id="GO:0016020">
    <property type="term" value="C:membrane"/>
    <property type="evidence" value="ECO:0007669"/>
    <property type="project" value="TreeGrafter"/>
</dbReference>
<evidence type="ECO:0000256" key="1">
    <source>
        <dbReference type="ARBA" id="ARBA00022741"/>
    </source>
</evidence>